<accession>A0A2V3PV65</accession>
<gene>
    <name evidence="2" type="ORF">CLV62_101279</name>
</gene>
<protein>
    <submittedName>
        <fullName evidence="2">Uncharacterized protein</fullName>
    </submittedName>
</protein>
<feature type="region of interest" description="Disordered" evidence="1">
    <location>
        <begin position="254"/>
        <end position="273"/>
    </location>
</feature>
<feature type="compositionally biased region" description="Polar residues" evidence="1">
    <location>
        <begin position="140"/>
        <end position="153"/>
    </location>
</feature>
<dbReference type="RefSeq" id="WP_110308979.1">
    <property type="nucleotide sequence ID" value="NZ_QICL01000001.1"/>
</dbReference>
<dbReference type="AlphaFoldDB" id="A0A2V3PV65"/>
<sequence length="273" mass="31583">MDKGFIKLNRKFFSHKMWEAARTFSECEAWIDLIQSARFGATEQIERIGGREIRCGRGQYPASNRYLAQKWKWGEHKVKAFLGRLKAESMITVDKSQGMNVITLCKYDVYNDINPANNPVDDSSIDLVMRELNGLKAQLTAQQTTHGSPSDNPNLKKEKKEEERNTYSPYNPPKGYEKVNFDFLDFELREYFFQWLDYKTDKGQRYKNRKSIELCYKRLNDKSGGNFKTAVEIIEQSMANNWNGLFELKEQNGAGNKQVKGSDGKEADYSIGM</sequence>
<dbReference type="Proteomes" id="UP000247973">
    <property type="component" value="Unassembled WGS sequence"/>
</dbReference>
<evidence type="ECO:0000313" key="2">
    <source>
        <dbReference type="EMBL" id="PXV69012.1"/>
    </source>
</evidence>
<dbReference type="EMBL" id="QICL01000001">
    <property type="protein sequence ID" value="PXV69012.1"/>
    <property type="molecule type" value="Genomic_DNA"/>
</dbReference>
<feature type="compositionally biased region" description="Basic and acidic residues" evidence="1">
    <location>
        <begin position="260"/>
        <end position="273"/>
    </location>
</feature>
<reference evidence="2 3" key="1">
    <citation type="submission" date="2018-03" db="EMBL/GenBank/DDBJ databases">
        <title>Genomic Encyclopedia of Archaeal and Bacterial Type Strains, Phase II (KMG-II): from individual species to whole genera.</title>
        <authorList>
            <person name="Goeker M."/>
        </authorList>
    </citation>
    <scope>NUCLEOTIDE SEQUENCE [LARGE SCALE GENOMIC DNA]</scope>
    <source>
        <strain evidence="2 3">DSM 100214</strain>
    </source>
</reference>
<evidence type="ECO:0000313" key="3">
    <source>
        <dbReference type="Proteomes" id="UP000247973"/>
    </source>
</evidence>
<feature type="compositionally biased region" description="Basic and acidic residues" evidence="1">
    <location>
        <begin position="154"/>
        <end position="165"/>
    </location>
</feature>
<organism evidence="2 3">
    <name type="scientific">Dysgonomonas alginatilytica</name>
    <dbReference type="NCBI Taxonomy" id="1605892"/>
    <lineage>
        <taxon>Bacteria</taxon>
        <taxon>Pseudomonadati</taxon>
        <taxon>Bacteroidota</taxon>
        <taxon>Bacteroidia</taxon>
        <taxon>Bacteroidales</taxon>
        <taxon>Dysgonomonadaceae</taxon>
        <taxon>Dysgonomonas</taxon>
    </lineage>
</organism>
<dbReference type="OrthoDB" id="1007147at2"/>
<keyword evidence="3" id="KW-1185">Reference proteome</keyword>
<name>A0A2V3PV65_9BACT</name>
<comment type="caution">
    <text evidence="2">The sequence shown here is derived from an EMBL/GenBank/DDBJ whole genome shotgun (WGS) entry which is preliminary data.</text>
</comment>
<proteinExistence type="predicted"/>
<feature type="region of interest" description="Disordered" evidence="1">
    <location>
        <begin position="140"/>
        <end position="173"/>
    </location>
</feature>
<evidence type="ECO:0000256" key="1">
    <source>
        <dbReference type="SAM" id="MobiDB-lite"/>
    </source>
</evidence>